<comment type="caution">
    <text evidence="1">The sequence shown here is derived from an EMBL/GenBank/DDBJ whole genome shotgun (WGS) entry which is preliminary data.</text>
</comment>
<dbReference type="Proteomes" id="UP001458880">
    <property type="component" value="Unassembled WGS sequence"/>
</dbReference>
<sequence>MAALFSRVPRYQPHRILYHIGFSLNVMAALFSRVPRYQPHRILYHIGFTPNQRPNLFGWRFVNPKRSKNCKTEAGLLEMLWLLNLSECLDANHVEYFSMTDLYQINYQIYLAGGL</sequence>
<keyword evidence="2" id="KW-1185">Reference proteome</keyword>
<gene>
    <name evidence="1" type="ORF">QE152_g15514</name>
</gene>
<protein>
    <submittedName>
        <fullName evidence="1">Uncharacterized protein</fullName>
    </submittedName>
</protein>
<name>A0AAW1L7Q8_POPJA</name>
<evidence type="ECO:0000313" key="2">
    <source>
        <dbReference type="Proteomes" id="UP001458880"/>
    </source>
</evidence>
<evidence type="ECO:0000313" key="1">
    <source>
        <dbReference type="EMBL" id="KAK9730078.1"/>
    </source>
</evidence>
<accession>A0AAW1L7Q8</accession>
<dbReference type="AlphaFoldDB" id="A0AAW1L7Q8"/>
<proteinExistence type="predicted"/>
<organism evidence="1 2">
    <name type="scientific">Popillia japonica</name>
    <name type="common">Japanese beetle</name>
    <dbReference type="NCBI Taxonomy" id="7064"/>
    <lineage>
        <taxon>Eukaryota</taxon>
        <taxon>Metazoa</taxon>
        <taxon>Ecdysozoa</taxon>
        <taxon>Arthropoda</taxon>
        <taxon>Hexapoda</taxon>
        <taxon>Insecta</taxon>
        <taxon>Pterygota</taxon>
        <taxon>Neoptera</taxon>
        <taxon>Endopterygota</taxon>
        <taxon>Coleoptera</taxon>
        <taxon>Polyphaga</taxon>
        <taxon>Scarabaeiformia</taxon>
        <taxon>Scarabaeidae</taxon>
        <taxon>Rutelinae</taxon>
        <taxon>Popillia</taxon>
    </lineage>
</organism>
<dbReference type="EMBL" id="JASPKY010000153">
    <property type="protein sequence ID" value="KAK9730078.1"/>
    <property type="molecule type" value="Genomic_DNA"/>
</dbReference>
<reference evidence="1 2" key="1">
    <citation type="journal article" date="2024" name="BMC Genomics">
        <title>De novo assembly and annotation of Popillia japonica's genome with initial clues to its potential as an invasive pest.</title>
        <authorList>
            <person name="Cucini C."/>
            <person name="Boschi S."/>
            <person name="Funari R."/>
            <person name="Cardaioli E."/>
            <person name="Iannotti N."/>
            <person name="Marturano G."/>
            <person name="Paoli F."/>
            <person name="Bruttini M."/>
            <person name="Carapelli A."/>
            <person name="Frati F."/>
            <person name="Nardi F."/>
        </authorList>
    </citation>
    <scope>NUCLEOTIDE SEQUENCE [LARGE SCALE GENOMIC DNA]</scope>
    <source>
        <strain evidence="1">DMR45628</strain>
    </source>
</reference>